<reference evidence="3" key="1">
    <citation type="journal article" date="2015" name="Nat. Genet.">
        <title>The genome and transcriptome of the zoonotic hookworm Ancylostoma ceylanicum identify infection-specific gene families.</title>
        <authorList>
            <person name="Schwarz E.M."/>
            <person name="Hu Y."/>
            <person name="Antoshechkin I."/>
            <person name="Miller M.M."/>
            <person name="Sternberg P.W."/>
            <person name="Aroian R.V."/>
        </authorList>
    </citation>
    <scope>NUCLEOTIDE SEQUENCE</scope>
    <source>
        <strain evidence="3">HY135</strain>
    </source>
</reference>
<evidence type="ECO:0000256" key="1">
    <source>
        <dbReference type="SAM" id="Phobius"/>
    </source>
</evidence>
<dbReference type="InterPro" id="IPR019426">
    <property type="entry name" value="7TM_GPCR_serpentine_rcpt_Srv"/>
</dbReference>
<evidence type="ECO:0008006" key="4">
    <source>
        <dbReference type="Google" id="ProtNLM"/>
    </source>
</evidence>
<dbReference type="EMBL" id="JARK01001355">
    <property type="protein sequence ID" value="EYC21330.1"/>
    <property type="molecule type" value="Genomic_DNA"/>
</dbReference>
<keyword evidence="1" id="KW-0812">Transmembrane</keyword>
<keyword evidence="1" id="KW-0472">Membrane</keyword>
<comment type="caution">
    <text evidence="2">The sequence shown here is derived from an EMBL/GenBank/DDBJ whole genome shotgun (WGS) entry which is preliminary data.</text>
</comment>
<dbReference type="AlphaFoldDB" id="A0A016V1I4"/>
<keyword evidence="3" id="KW-1185">Reference proteome</keyword>
<proteinExistence type="predicted"/>
<dbReference type="Pfam" id="PF10323">
    <property type="entry name" value="7TM_GPCR_Srv"/>
    <property type="match status" value="1"/>
</dbReference>
<feature type="transmembrane region" description="Helical" evidence="1">
    <location>
        <begin position="82"/>
        <end position="105"/>
    </location>
</feature>
<feature type="transmembrane region" description="Helical" evidence="1">
    <location>
        <begin position="125"/>
        <end position="144"/>
    </location>
</feature>
<dbReference type="SUPFAM" id="SSF81321">
    <property type="entry name" value="Family A G protein-coupled receptor-like"/>
    <property type="match status" value="1"/>
</dbReference>
<gene>
    <name evidence="2" type="primary">Acey_s0019.g3757</name>
    <name evidence="2" type="ORF">Y032_0019g3757</name>
</gene>
<feature type="transmembrane region" description="Helical" evidence="1">
    <location>
        <begin position="42"/>
        <end position="62"/>
    </location>
</feature>
<sequence>MIDLSFIVADTLFIASVATIIFYSYVLFVMAFSKTKAFSSTFFRTFIFTGFFDILAIVALEWTRADYLLGFGHQFELGTRLMMAFTGTNFLIHVFGEVLMTLNRYTAACKPMIHQKLWEKVRMKYLYFASVVLSFVAYTEWFLTKCVYEHTVDGWKLIGREEQTLNLILLTAITCPVNLMQSLYDLSVAFNLRNPVVLWIQSQSLQMQLRWGFQTRCISRHIIFARELVEA</sequence>
<organism evidence="2 3">
    <name type="scientific">Ancylostoma ceylanicum</name>
    <dbReference type="NCBI Taxonomy" id="53326"/>
    <lineage>
        <taxon>Eukaryota</taxon>
        <taxon>Metazoa</taxon>
        <taxon>Ecdysozoa</taxon>
        <taxon>Nematoda</taxon>
        <taxon>Chromadorea</taxon>
        <taxon>Rhabditida</taxon>
        <taxon>Rhabditina</taxon>
        <taxon>Rhabditomorpha</taxon>
        <taxon>Strongyloidea</taxon>
        <taxon>Ancylostomatidae</taxon>
        <taxon>Ancylostomatinae</taxon>
        <taxon>Ancylostoma</taxon>
    </lineage>
</organism>
<evidence type="ECO:0000313" key="3">
    <source>
        <dbReference type="Proteomes" id="UP000024635"/>
    </source>
</evidence>
<feature type="transmembrane region" description="Helical" evidence="1">
    <location>
        <begin position="6"/>
        <end position="30"/>
    </location>
</feature>
<protein>
    <recommendedName>
        <fullName evidence="4">Serpentine receptor class gamma</fullName>
    </recommendedName>
</protein>
<name>A0A016V1I4_9BILA</name>
<dbReference type="Proteomes" id="UP000024635">
    <property type="component" value="Unassembled WGS sequence"/>
</dbReference>
<dbReference type="Gene3D" id="1.20.1070.10">
    <property type="entry name" value="Rhodopsin 7-helix transmembrane proteins"/>
    <property type="match status" value="1"/>
</dbReference>
<evidence type="ECO:0000313" key="2">
    <source>
        <dbReference type="EMBL" id="EYC21330.1"/>
    </source>
</evidence>
<keyword evidence="1" id="KW-1133">Transmembrane helix</keyword>
<accession>A0A016V1I4</accession>